<dbReference type="AlphaFoldDB" id="A0AAV4BUH6"/>
<dbReference type="InterPro" id="IPR016186">
    <property type="entry name" value="C-type_lectin-like/link_sf"/>
</dbReference>
<keyword evidence="2" id="KW-1185">Reference proteome</keyword>
<sequence>MNNRGKQLGGYLLQFEDSAEHKRIVNLLPEVPRNGPFFTDEVEREKAFFRTYNDKKPAVDHKFRWFQPDNWWNEDCVDIWISGLNDLRCGKRGRYICEVPV</sequence>
<evidence type="ECO:0008006" key="3">
    <source>
        <dbReference type="Google" id="ProtNLM"/>
    </source>
</evidence>
<comment type="caution">
    <text evidence="1">The sequence shown here is derived from an EMBL/GenBank/DDBJ whole genome shotgun (WGS) entry which is preliminary data.</text>
</comment>
<organism evidence="1 2">
    <name type="scientific">Plakobranchus ocellatus</name>
    <dbReference type="NCBI Taxonomy" id="259542"/>
    <lineage>
        <taxon>Eukaryota</taxon>
        <taxon>Metazoa</taxon>
        <taxon>Spiralia</taxon>
        <taxon>Lophotrochozoa</taxon>
        <taxon>Mollusca</taxon>
        <taxon>Gastropoda</taxon>
        <taxon>Heterobranchia</taxon>
        <taxon>Euthyneura</taxon>
        <taxon>Panpulmonata</taxon>
        <taxon>Sacoglossa</taxon>
        <taxon>Placobranchoidea</taxon>
        <taxon>Plakobranchidae</taxon>
        <taxon>Plakobranchus</taxon>
    </lineage>
</organism>
<reference evidence="1 2" key="1">
    <citation type="journal article" date="2021" name="Elife">
        <title>Chloroplast acquisition without the gene transfer in kleptoplastic sea slugs, Plakobranchus ocellatus.</title>
        <authorList>
            <person name="Maeda T."/>
            <person name="Takahashi S."/>
            <person name="Yoshida T."/>
            <person name="Shimamura S."/>
            <person name="Takaki Y."/>
            <person name="Nagai Y."/>
            <person name="Toyoda A."/>
            <person name="Suzuki Y."/>
            <person name="Arimoto A."/>
            <person name="Ishii H."/>
            <person name="Satoh N."/>
            <person name="Nishiyama T."/>
            <person name="Hasebe M."/>
            <person name="Maruyama T."/>
            <person name="Minagawa J."/>
            <person name="Obokata J."/>
            <person name="Shigenobu S."/>
        </authorList>
    </citation>
    <scope>NUCLEOTIDE SEQUENCE [LARGE SCALE GENOMIC DNA]</scope>
</reference>
<proteinExistence type="predicted"/>
<protein>
    <recommendedName>
        <fullName evidence="3">C-type lectin domain-containing protein</fullName>
    </recommendedName>
</protein>
<dbReference type="InterPro" id="IPR016187">
    <property type="entry name" value="CTDL_fold"/>
</dbReference>
<accession>A0AAV4BUH6</accession>
<dbReference type="Proteomes" id="UP000735302">
    <property type="component" value="Unassembled WGS sequence"/>
</dbReference>
<dbReference type="CDD" id="cd00037">
    <property type="entry name" value="CLECT"/>
    <property type="match status" value="1"/>
</dbReference>
<name>A0AAV4BUH6_9GAST</name>
<gene>
    <name evidence="1" type="ORF">PoB_004933800</name>
</gene>
<dbReference type="SUPFAM" id="SSF56436">
    <property type="entry name" value="C-type lectin-like"/>
    <property type="match status" value="1"/>
</dbReference>
<dbReference type="EMBL" id="BLXT01005456">
    <property type="protein sequence ID" value="GFO22833.1"/>
    <property type="molecule type" value="Genomic_DNA"/>
</dbReference>
<evidence type="ECO:0000313" key="2">
    <source>
        <dbReference type="Proteomes" id="UP000735302"/>
    </source>
</evidence>
<evidence type="ECO:0000313" key="1">
    <source>
        <dbReference type="EMBL" id="GFO22833.1"/>
    </source>
</evidence>
<dbReference type="Gene3D" id="3.10.100.10">
    <property type="entry name" value="Mannose-Binding Protein A, subunit A"/>
    <property type="match status" value="1"/>
</dbReference>